<dbReference type="InterPro" id="IPR029058">
    <property type="entry name" value="AB_hydrolase_fold"/>
</dbReference>
<reference evidence="2 3" key="1">
    <citation type="submission" date="2018-02" db="EMBL/GenBank/DDBJ databases">
        <title>Draft genome sequences of four Legionella pneumophila clinical strains isolated in Ontario.</title>
        <authorList>
            <person name="Fortuna A."/>
            <person name="Ramnarine R."/>
            <person name="Li A."/>
            <person name="Frantz C."/>
            <person name="Mallo G."/>
        </authorList>
    </citation>
    <scope>NUCLEOTIDE SEQUENCE [LARGE SCALE GENOMIC DNA]</scope>
    <source>
        <strain evidence="2 3">LG61</strain>
    </source>
</reference>
<evidence type="ECO:0000313" key="2">
    <source>
        <dbReference type="EMBL" id="PPK30586.1"/>
    </source>
</evidence>
<gene>
    <name evidence="1" type="primary">bioH</name>
    <name evidence="2" type="ORF">C3928_07415</name>
</gene>
<comment type="similarity">
    <text evidence="1">Belongs to the AB hydrolase superfamily. Carboxylesterase BioH family.</text>
</comment>
<comment type="caution">
    <text evidence="2">The sequence shown here is derived from an EMBL/GenBank/DDBJ whole genome shotgun (WGS) entry which is preliminary data.</text>
</comment>
<dbReference type="HAMAP" id="MF_01260">
    <property type="entry name" value="Carboxylester"/>
    <property type="match status" value="1"/>
</dbReference>
<dbReference type="EC" id="3.1.1.85" evidence="1"/>
<keyword evidence="1" id="KW-0093">Biotin biosynthesis</keyword>
<dbReference type="PANTHER" id="PTHR43798">
    <property type="entry name" value="MONOACYLGLYCEROL LIPASE"/>
    <property type="match status" value="1"/>
</dbReference>
<dbReference type="Gene3D" id="3.40.50.1820">
    <property type="entry name" value="alpha/beta hydrolase"/>
    <property type="match status" value="1"/>
</dbReference>
<feature type="active site" evidence="1">
    <location>
        <position position="220"/>
    </location>
</feature>
<feature type="binding site" evidence="1">
    <location>
        <begin position="77"/>
        <end position="78"/>
    </location>
    <ligand>
        <name>substrate</name>
    </ligand>
</feature>
<dbReference type="Proteomes" id="UP000239239">
    <property type="component" value="Unassembled WGS sequence"/>
</dbReference>
<dbReference type="RefSeq" id="WP_027226974.1">
    <property type="nucleotide sequence ID" value="NZ_CP017601.1"/>
</dbReference>
<feature type="binding site" evidence="1">
    <location>
        <begin position="138"/>
        <end position="142"/>
    </location>
    <ligand>
        <name>substrate</name>
    </ligand>
</feature>
<dbReference type="InterPro" id="IPR050266">
    <property type="entry name" value="AB_hydrolase_sf"/>
</dbReference>
<feature type="binding site" evidence="1">
    <location>
        <position position="20"/>
    </location>
    <ligand>
        <name>substrate</name>
    </ligand>
</feature>
<dbReference type="GO" id="GO:0005737">
    <property type="term" value="C:cytoplasm"/>
    <property type="evidence" value="ECO:0007669"/>
    <property type="project" value="UniProtKB-SubCell"/>
</dbReference>
<comment type="function">
    <text evidence="1">The physiological role of BioH is to remove the methyl group introduced by BioC when the pimeloyl moiety is complete. It allows to synthesize pimeloyl-ACP via the fatty acid synthetic pathway through the hydrolysis of the ester bonds of pimeloyl-ACP esters.</text>
</comment>
<dbReference type="EMBL" id="PQWY01000011">
    <property type="protein sequence ID" value="PPK30586.1"/>
    <property type="molecule type" value="Genomic_DNA"/>
</dbReference>
<evidence type="ECO:0000313" key="3">
    <source>
        <dbReference type="Proteomes" id="UP000239239"/>
    </source>
</evidence>
<keyword evidence="1" id="KW-0378">Hydrolase</keyword>
<comment type="pathway">
    <text evidence="1">Cofactor biosynthesis; biotin biosynthesis.</text>
</comment>
<name>A0A2S6EZI6_LEGPN</name>
<organism evidence="2 3">
    <name type="scientific">Legionella pneumophila</name>
    <dbReference type="NCBI Taxonomy" id="446"/>
    <lineage>
        <taxon>Bacteria</taxon>
        <taxon>Pseudomonadati</taxon>
        <taxon>Pseudomonadota</taxon>
        <taxon>Gammaproteobacteria</taxon>
        <taxon>Legionellales</taxon>
        <taxon>Legionellaceae</taxon>
        <taxon>Legionella</taxon>
    </lineage>
</organism>
<accession>A0A2S6EZI6</accession>
<feature type="active site" description="Nucleophile" evidence="1">
    <location>
        <position position="77"/>
    </location>
</feature>
<keyword evidence="1" id="KW-0963">Cytoplasm</keyword>
<sequence>MNIHLDKYGQGMPLVLFHGWGFDGQIWLPIIPYLQPDYQIILVDLPGFGLTPMMDWESFKKNLLKQLPEKFALAGWSMGGLYATRLAIEEPSRVQYLINITSSPRFISDVDWPGVAEEVFVNFYNNLSKNINKTLKEFISLQLNKIKFDFKPGNPPSPEGLAFGLEILAKWDLREQLEQISIPTVYLFGRLDPITPVKTMTIMEKNYPHFKYVLFSRAAHMPFLSHTDLFIKMMDEFIK</sequence>
<comment type="subunit">
    <text evidence="1">Monomer.</text>
</comment>
<dbReference type="InterPro" id="IPR010076">
    <property type="entry name" value="BioH"/>
</dbReference>
<dbReference type="InterPro" id="IPR000073">
    <property type="entry name" value="AB_hydrolase_1"/>
</dbReference>
<dbReference type="Pfam" id="PF00561">
    <property type="entry name" value="Abhydrolase_1"/>
    <property type="match status" value="1"/>
</dbReference>
<feature type="active site" evidence="1">
    <location>
        <position position="192"/>
    </location>
</feature>
<dbReference type="AlphaFoldDB" id="A0A2S6EZI6"/>
<dbReference type="GO" id="GO:0016020">
    <property type="term" value="C:membrane"/>
    <property type="evidence" value="ECO:0007669"/>
    <property type="project" value="TreeGrafter"/>
</dbReference>
<feature type="binding site" evidence="1">
    <location>
        <position position="220"/>
    </location>
    <ligand>
        <name>substrate</name>
    </ligand>
</feature>
<comment type="subcellular location">
    <subcellularLocation>
        <location evidence="1">Cytoplasm</location>
    </subcellularLocation>
</comment>
<dbReference type="GO" id="GO:0009102">
    <property type="term" value="P:biotin biosynthetic process"/>
    <property type="evidence" value="ECO:0007669"/>
    <property type="project" value="UniProtKB-UniRule"/>
</dbReference>
<evidence type="ECO:0000256" key="1">
    <source>
        <dbReference type="HAMAP-Rule" id="MF_01260"/>
    </source>
</evidence>
<dbReference type="OrthoDB" id="9780744at2"/>
<dbReference type="GO" id="GO:0090499">
    <property type="term" value="F:pimelyl-[acyl-carrier protein] methyl ester esterase activity"/>
    <property type="evidence" value="ECO:0007669"/>
    <property type="project" value="UniProtKB-EC"/>
</dbReference>
<proteinExistence type="inferred from homology"/>
<dbReference type="UniPathway" id="UPA00078"/>
<keyword evidence="1" id="KW-0719">Serine esterase</keyword>
<comment type="catalytic activity">
    <reaction evidence="1">
        <text>6-carboxyhexanoyl-[ACP] methyl ester + H2O = 6-carboxyhexanoyl-[ACP] + methanol + H(+)</text>
        <dbReference type="Rhea" id="RHEA:42700"/>
        <dbReference type="Rhea" id="RHEA-COMP:9955"/>
        <dbReference type="Rhea" id="RHEA-COMP:10186"/>
        <dbReference type="ChEBI" id="CHEBI:15377"/>
        <dbReference type="ChEBI" id="CHEBI:15378"/>
        <dbReference type="ChEBI" id="CHEBI:17790"/>
        <dbReference type="ChEBI" id="CHEBI:78846"/>
        <dbReference type="ChEBI" id="CHEBI:82735"/>
        <dbReference type="EC" id="3.1.1.85"/>
    </reaction>
</comment>
<dbReference type="PANTHER" id="PTHR43798:SF31">
    <property type="entry name" value="AB HYDROLASE SUPERFAMILY PROTEIN YCLE"/>
    <property type="match status" value="1"/>
</dbReference>
<protein>
    <recommendedName>
        <fullName evidence="1">Pimeloyl-[acyl-carrier protein] methyl ester esterase</fullName>
        <ecNumber evidence="1">3.1.1.85</ecNumber>
    </recommendedName>
    <alternativeName>
        <fullName evidence="1">Biotin synthesis protein BioH</fullName>
    </alternativeName>
    <alternativeName>
        <fullName evidence="1">Carboxylesterase BioH</fullName>
    </alternativeName>
</protein>
<dbReference type="SUPFAM" id="SSF53474">
    <property type="entry name" value="alpha/beta-Hydrolases"/>
    <property type="match status" value="1"/>
</dbReference>